<evidence type="ECO:0000313" key="2">
    <source>
        <dbReference type="EMBL" id="GET06738.1"/>
    </source>
</evidence>
<evidence type="ECO:0000259" key="1">
    <source>
        <dbReference type="Pfam" id="PF13712"/>
    </source>
</evidence>
<dbReference type="InterPro" id="IPR059123">
    <property type="entry name" value="StrF_dom"/>
</dbReference>
<proteinExistence type="predicted"/>
<comment type="caution">
    <text evidence="2">The sequence shown here is derived from an EMBL/GenBank/DDBJ whole genome shotgun (WGS) entry which is preliminary data.</text>
</comment>
<dbReference type="Proteomes" id="UP000494265">
    <property type="component" value="Unassembled WGS sequence"/>
</dbReference>
<gene>
    <name evidence="2" type="ORF">SY212_17680</name>
</gene>
<dbReference type="RefSeq" id="WP_172585011.1">
    <property type="nucleotide sequence ID" value="NZ_BLAM01000167.1"/>
</dbReference>
<dbReference type="EMBL" id="BLAM01000167">
    <property type="protein sequence ID" value="GET06738.1"/>
    <property type="molecule type" value="Genomic_DNA"/>
</dbReference>
<keyword evidence="2" id="KW-0808">Transferase</keyword>
<dbReference type="Gene3D" id="3.90.550.10">
    <property type="entry name" value="Spore Coat Polysaccharide Biosynthesis Protein SpsA, Chain A"/>
    <property type="match status" value="1"/>
</dbReference>
<dbReference type="InterPro" id="IPR029044">
    <property type="entry name" value="Nucleotide-diphossugar_trans"/>
</dbReference>
<reference evidence="2" key="1">
    <citation type="submission" date="2019-10" db="EMBL/GenBank/DDBJ databases">
        <title>Lactobacillus agilis SY212 Whole Genome Sequencing Project.</title>
        <authorList>
            <person name="Suzuki S."/>
            <person name="Endo A."/>
            <person name="Maeno S."/>
            <person name="Shiwa Y."/>
            <person name="Matsutani M."/>
            <person name="Kajikawa A."/>
        </authorList>
    </citation>
    <scope>NUCLEOTIDE SEQUENCE</scope>
    <source>
        <strain evidence="2">SY212</strain>
    </source>
</reference>
<dbReference type="GO" id="GO:0016740">
    <property type="term" value="F:transferase activity"/>
    <property type="evidence" value="ECO:0007669"/>
    <property type="project" value="UniProtKB-KW"/>
</dbReference>
<name>A0A6F9XNI5_9LACO</name>
<dbReference type="Pfam" id="PF13712">
    <property type="entry name" value="Glyco_tranf_2_5"/>
    <property type="match status" value="1"/>
</dbReference>
<sequence length="251" mass="29259">MEETTYSLITIVNKEAVYKDFLDSLNTQTGVKYELIAINNEHNQYSSARTAYNEAARRARGEYLIFLHPDIRFLASDSLARICDYTKEIDDFGLVGIAGSPKELVKNERIILTNIIHGSNRETVPNSKKVTGPTEVQTLDEAFFIMKKSFWEKFPFPNKEGWHLYAVEQCLIANLNGYSNYVVPANIWHTSDGKSEDYRYTLQVRKLVREYRPYVDNINTTVKRWRTRGLYANLYSLAYLMKMYLKYLLNK</sequence>
<accession>A0A6F9XNI5</accession>
<feature type="domain" description="Streptomycin biosynthesis protein StrF" evidence="1">
    <location>
        <begin position="8"/>
        <end position="195"/>
    </location>
</feature>
<dbReference type="AlphaFoldDB" id="A0A6F9XNI5"/>
<organism evidence="2">
    <name type="scientific">Ligilactobacillus agilis</name>
    <dbReference type="NCBI Taxonomy" id="1601"/>
    <lineage>
        <taxon>Bacteria</taxon>
        <taxon>Bacillati</taxon>
        <taxon>Bacillota</taxon>
        <taxon>Bacilli</taxon>
        <taxon>Lactobacillales</taxon>
        <taxon>Lactobacillaceae</taxon>
        <taxon>Ligilactobacillus</taxon>
    </lineage>
</organism>
<protein>
    <submittedName>
        <fullName evidence="2">Family 2 glycosyl transferase</fullName>
    </submittedName>
</protein>
<dbReference type="SUPFAM" id="SSF53448">
    <property type="entry name" value="Nucleotide-diphospho-sugar transferases"/>
    <property type="match status" value="1"/>
</dbReference>